<sequence>MLVAAWTLFFGWANAGRLVASGSPGDLATAIGQWAGPALVVLVLVALVQRSSGREARRFAGIAGSLSRESDQLSGRLRAMNTELALARDFLAAQSRDLDALGRIAADRLSTHADSLRALILENGEQVDRIAHVSTNALDNMDKLRGQLPVIANSAKDVTNAVANAGRNAHGQLEDLVAGFQRLNEFGLASERQVGTVREAVQSAMAALTATGADLARQTEARFATLREEVETHRAALDGEEHAALAAIRARAQALADALDEQRRTLGAAEREGLATLEQRLATLRSASTALGSAIADQENAALASWQARSEAQVRALRTALDTLTAAQDHAQADAEARLAAFAAASHQLAQTLASDGAAFDAQLAERRAALVAGADDQRETLARRMVEIDRAIAERRAAVNSAANEATEALATRLADLDRALDTQRTRQQDEARRLTAQCDVAAAHAASLAEAMQASAAMGEATAQAVDHALTLLRTRLSETGIELTAQEDHITRSTQGAERLLELVQSAGHHSRSELPDVLRASEAGLDRIDQRIGTLHEALAEAGLRSQGVADAMRATSGEVAETLAGFARLHQAFAGQADEHKLRLDELRATLETTRGEAEALSGDLTGTLASAIDRLHAAAQAAGAAMSGTVRAEIEALAARLGEESNAAIARVLQGRGAELIARLEEALDSAAAASRDTAEQMRDQLAKVDELTGNLESRVARAHERAQEQVDNDFARRTALITEALNSASIDIAQALSADVSETAWASYLRGDRGIFTRRAVSLLDNADAKAVQQHYNADAEFRGHVNRYIHDFEGMLRQLLSTRDGNALGVTLLSSDMGKLYVALAQGIERLRT</sequence>
<evidence type="ECO:0000313" key="2">
    <source>
        <dbReference type="EMBL" id="GMM60348.1"/>
    </source>
</evidence>
<dbReference type="Proteomes" id="UP001187221">
    <property type="component" value="Unassembled WGS sequence"/>
</dbReference>
<protein>
    <recommendedName>
        <fullName evidence="4">ATPase</fullName>
    </recommendedName>
</protein>
<gene>
    <name evidence="2" type="ORF">NUTIK01_11250</name>
</gene>
<evidence type="ECO:0000313" key="3">
    <source>
        <dbReference type="Proteomes" id="UP001187221"/>
    </source>
</evidence>
<feature type="coiled-coil region" evidence="1">
    <location>
        <begin position="582"/>
        <end position="609"/>
    </location>
</feature>
<keyword evidence="1" id="KW-0175">Coiled coil</keyword>
<keyword evidence="3" id="KW-1185">Reference proteome</keyword>
<dbReference type="EMBL" id="BTFW01000001">
    <property type="protein sequence ID" value="GMM60348.1"/>
    <property type="molecule type" value="Genomic_DNA"/>
</dbReference>
<accession>A0ABQ6P509</accession>
<dbReference type="Gene3D" id="1.20.120.20">
    <property type="entry name" value="Apolipoprotein"/>
    <property type="match status" value="1"/>
</dbReference>
<name>A0ABQ6P509_9SPHN</name>
<reference evidence="2 3" key="1">
    <citation type="submission" date="2023-06" db="EMBL/GenBank/DDBJ databases">
        <title>Draft genome sequence of Novosphingobium sp. strain IK01.</title>
        <authorList>
            <person name="Hatamoto M."/>
            <person name="Ikarashi T."/>
            <person name="Yamaguchi T."/>
        </authorList>
    </citation>
    <scope>NUCLEOTIDE SEQUENCE [LARGE SCALE GENOMIC DNA]</scope>
    <source>
        <strain evidence="2 3">IK01</strain>
    </source>
</reference>
<feature type="coiled-coil region" evidence="1">
    <location>
        <begin position="216"/>
        <end position="272"/>
    </location>
</feature>
<comment type="caution">
    <text evidence="2">The sequence shown here is derived from an EMBL/GenBank/DDBJ whole genome shotgun (WGS) entry which is preliminary data.</text>
</comment>
<proteinExistence type="predicted"/>
<organism evidence="2 3">
    <name type="scientific">Novosphingobium pituita</name>
    <dbReference type="NCBI Taxonomy" id="3056842"/>
    <lineage>
        <taxon>Bacteria</taxon>
        <taxon>Pseudomonadati</taxon>
        <taxon>Pseudomonadota</taxon>
        <taxon>Alphaproteobacteria</taxon>
        <taxon>Sphingomonadales</taxon>
        <taxon>Sphingomonadaceae</taxon>
        <taxon>Novosphingobium</taxon>
    </lineage>
</organism>
<evidence type="ECO:0000256" key="1">
    <source>
        <dbReference type="SAM" id="Coils"/>
    </source>
</evidence>
<evidence type="ECO:0008006" key="4">
    <source>
        <dbReference type="Google" id="ProtNLM"/>
    </source>
</evidence>